<sequence>MPTLVEENLERILSASTELPGRNSRGETLAQFCERTRLSVANTYFQKRLGRRWTYHTPNRQMFHEIDFILTNCLRLFHNVGVIGESRFNIGSDHRLVRATIAIKPKEERKRLAAYHSKRIRYELNEETLKTLAATVDFTGGSGNVHTRYEKVTSAIRTVVKDASQRVRSKPRERLSEVTLQMLATRKEVGKTMTPVARTVLNKAIRVRVKNDYREYAARRAREAAEKATSIKRAFISTRLKTTHSGMPDESGWHCPAEPQGYREEIRTFFQDLFSSKVHVEAYSEPPEGENDNKEEWRVLESEVMQAIRQMKSGKAPGPDPNTARTFEVPEGSSREAFS</sequence>
<evidence type="ECO:0000313" key="3">
    <source>
        <dbReference type="WBParaSite" id="HCON_00181960-00001"/>
    </source>
</evidence>
<dbReference type="Proteomes" id="UP000025227">
    <property type="component" value="Unplaced"/>
</dbReference>
<proteinExistence type="predicted"/>
<dbReference type="Gene3D" id="3.60.10.10">
    <property type="entry name" value="Endonuclease/exonuclease/phosphatase"/>
    <property type="match status" value="1"/>
</dbReference>
<evidence type="ECO:0000256" key="1">
    <source>
        <dbReference type="SAM" id="MobiDB-lite"/>
    </source>
</evidence>
<evidence type="ECO:0000313" key="2">
    <source>
        <dbReference type="Proteomes" id="UP000025227"/>
    </source>
</evidence>
<organism evidence="2 3">
    <name type="scientific">Haemonchus contortus</name>
    <name type="common">Barber pole worm</name>
    <dbReference type="NCBI Taxonomy" id="6289"/>
    <lineage>
        <taxon>Eukaryota</taxon>
        <taxon>Metazoa</taxon>
        <taxon>Ecdysozoa</taxon>
        <taxon>Nematoda</taxon>
        <taxon>Chromadorea</taxon>
        <taxon>Rhabditida</taxon>
        <taxon>Rhabditina</taxon>
        <taxon>Rhabditomorpha</taxon>
        <taxon>Strongyloidea</taxon>
        <taxon>Trichostrongylidae</taxon>
        <taxon>Haemonchus</taxon>
    </lineage>
</organism>
<protein>
    <submittedName>
        <fullName evidence="3">DDE Tnp4 domain-containing protein</fullName>
    </submittedName>
</protein>
<name>A0A7I4Z453_HAECO</name>
<feature type="region of interest" description="Disordered" evidence="1">
    <location>
        <begin position="310"/>
        <end position="339"/>
    </location>
</feature>
<dbReference type="OrthoDB" id="410104at2759"/>
<dbReference type="InterPro" id="IPR036691">
    <property type="entry name" value="Endo/exonu/phosph_ase_sf"/>
</dbReference>
<accession>A0A7I4Z453</accession>
<reference evidence="3" key="1">
    <citation type="submission" date="2020-12" db="UniProtKB">
        <authorList>
            <consortium name="WormBaseParasite"/>
        </authorList>
    </citation>
    <scope>IDENTIFICATION</scope>
    <source>
        <strain evidence="3">MHco3</strain>
    </source>
</reference>
<keyword evidence="2" id="KW-1185">Reference proteome</keyword>
<dbReference type="WBParaSite" id="HCON_00181960-00001">
    <property type="protein sequence ID" value="HCON_00181960-00001"/>
    <property type="gene ID" value="HCON_00181960"/>
</dbReference>
<dbReference type="AlphaFoldDB" id="A0A7I4Z453"/>
<dbReference type="SUPFAM" id="SSF56219">
    <property type="entry name" value="DNase I-like"/>
    <property type="match status" value="1"/>
</dbReference>